<sequence>MSLSESIYMILSAQDIYSMQYIQENLDIPKILFITFLTSRICIFLKIPHKSTKEFISEFNLNISSKIQDSLKFSYYIKLEGQQAVKTLLFSPQKCLNFQGQSSFIFLSFECKQNDLSIKSGIFCIYLPPFILQYEGQLSRKGVPVNPLQSKLKITSIEFVHLLLS</sequence>
<name>G0QNN8_ICHMU</name>
<dbReference type="AlphaFoldDB" id="G0QNN8"/>
<dbReference type="RefSeq" id="XP_004037143.1">
    <property type="nucleotide sequence ID" value="XM_004037095.1"/>
</dbReference>
<evidence type="ECO:0000313" key="1">
    <source>
        <dbReference type="EMBL" id="EGR33157.1"/>
    </source>
</evidence>
<organism evidence="1 2">
    <name type="scientific">Ichthyophthirius multifiliis</name>
    <name type="common">White spot disease agent</name>
    <name type="synonym">Ich</name>
    <dbReference type="NCBI Taxonomy" id="5932"/>
    <lineage>
        <taxon>Eukaryota</taxon>
        <taxon>Sar</taxon>
        <taxon>Alveolata</taxon>
        <taxon>Ciliophora</taxon>
        <taxon>Intramacronucleata</taxon>
        <taxon>Oligohymenophorea</taxon>
        <taxon>Hymenostomatida</taxon>
        <taxon>Ophryoglenina</taxon>
        <taxon>Ichthyophthirius</taxon>
    </lineage>
</organism>
<dbReference type="InParanoid" id="G0QNN8"/>
<keyword evidence="2" id="KW-1185">Reference proteome</keyword>
<evidence type="ECO:0000313" key="2">
    <source>
        <dbReference type="Proteomes" id="UP000008983"/>
    </source>
</evidence>
<accession>G0QNN8</accession>
<dbReference type="Proteomes" id="UP000008983">
    <property type="component" value="Unassembled WGS sequence"/>
</dbReference>
<protein>
    <submittedName>
        <fullName evidence="1">Uncharacterized protein</fullName>
    </submittedName>
</protein>
<gene>
    <name evidence="1" type="ORF">IMG5_060500</name>
</gene>
<reference evidence="1 2" key="1">
    <citation type="submission" date="2011-07" db="EMBL/GenBank/DDBJ databases">
        <authorList>
            <person name="Coyne R."/>
            <person name="Brami D."/>
            <person name="Johnson J."/>
            <person name="Hostetler J."/>
            <person name="Hannick L."/>
            <person name="Clark T."/>
            <person name="Cassidy-Hanley D."/>
            <person name="Inman J."/>
        </authorList>
    </citation>
    <scope>NUCLEOTIDE SEQUENCE [LARGE SCALE GENOMIC DNA]</scope>
    <source>
        <strain evidence="1 2">G5</strain>
    </source>
</reference>
<dbReference type="EMBL" id="GL983505">
    <property type="protein sequence ID" value="EGR33157.1"/>
    <property type="molecule type" value="Genomic_DNA"/>
</dbReference>
<proteinExistence type="predicted"/>
<dbReference type="GeneID" id="14909335"/>